<dbReference type="InterPro" id="IPR029510">
    <property type="entry name" value="Ald_DH_CS_GLU"/>
</dbReference>
<reference evidence="9" key="1">
    <citation type="submission" date="2020-10" db="EMBL/GenBank/DDBJ databases">
        <authorList>
            <person name="Castelo-Branco R."/>
            <person name="Eusebio N."/>
            <person name="Adriana R."/>
            <person name="Vieira A."/>
            <person name="Brugerolle De Fraissinette N."/>
            <person name="Rezende De Castro R."/>
            <person name="Schneider M.P."/>
            <person name="Vasconcelos V."/>
            <person name="Leao P.N."/>
        </authorList>
    </citation>
    <scope>NUCLEOTIDE SEQUENCE</scope>
    <source>
        <strain evidence="9">LEGE 07310</strain>
    </source>
</reference>
<dbReference type="InterPro" id="IPR016161">
    <property type="entry name" value="Ald_DH/histidinol_DH"/>
</dbReference>
<dbReference type="FunFam" id="3.40.309.10:FF:000003">
    <property type="entry name" value="Aldehyde dehydrogenase"/>
    <property type="match status" value="1"/>
</dbReference>
<keyword evidence="10" id="KW-1185">Reference proteome</keyword>
<dbReference type="InterPro" id="IPR016162">
    <property type="entry name" value="Ald_DH_N"/>
</dbReference>
<comment type="caution">
    <text evidence="9">The sequence shown here is derived from an EMBL/GenBank/DDBJ whole genome shotgun (WGS) entry which is preliminary data.</text>
</comment>
<dbReference type="PANTHER" id="PTHR43570:SF16">
    <property type="entry name" value="ALDEHYDE DEHYDROGENASE TYPE III, ISOFORM Q"/>
    <property type="match status" value="1"/>
</dbReference>
<keyword evidence="3" id="KW-0520">NAD</keyword>
<evidence type="ECO:0000259" key="8">
    <source>
        <dbReference type="Pfam" id="PF00171"/>
    </source>
</evidence>
<dbReference type="PIRSF" id="PIRSF036492">
    <property type="entry name" value="ALDH"/>
    <property type="match status" value="1"/>
</dbReference>
<evidence type="ECO:0000256" key="1">
    <source>
        <dbReference type="ARBA" id="ARBA00009986"/>
    </source>
</evidence>
<evidence type="ECO:0000313" key="9">
    <source>
        <dbReference type="EMBL" id="MBE9079444.1"/>
    </source>
</evidence>
<dbReference type="AlphaFoldDB" id="A0A8J7DRW6"/>
<feature type="active site" evidence="5 6">
    <location>
        <position position="207"/>
    </location>
</feature>
<dbReference type="Pfam" id="PF00171">
    <property type="entry name" value="Aldedh"/>
    <property type="match status" value="1"/>
</dbReference>
<dbReference type="CDD" id="cd07087">
    <property type="entry name" value="ALDH_F3-13-14_CALDH-like"/>
    <property type="match status" value="1"/>
</dbReference>
<dbReference type="InterPro" id="IPR012394">
    <property type="entry name" value="Aldehyde_DH_NAD(P)"/>
</dbReference>
<evidence type="ECO:0000313" key="10">
    <source>
        <dbReference type="Proteomes" id="UP000636505"/>
    </source>
</evidence>
<dbReference type="RefSeq" id="WP_193910414.1">
    <property type="nucleotide sequence ID" value="NZ_JADEXG010000056.1"/>
</dbReference>
<dbReference type="PANTHER" id="PTHR43570">
    <property type="entry name" value="ALDEHYDE DEHYDROGENASE"/>
    <property type="match status" value="1"/>
</dbReference>
<dbReference type="Gene3D" id="3.40.309.10">
    <property type="entry name" value="Aldehyde Dehydrogenase, Chain A, domain 2"/>
    <property type="match status" value="1"/>
</dbReference>
<dbReference type="FunFam" id="3.40.605.10:FF:000004">
    <property type="entry name" value="Aldehyde dehydrogenase"/>
    <property type="match status" value="1"/>
</dbReference>
<feature type="active site" evidence="5">
    <location>
        <position position="241"/>
    </location>
</feature>
<dbReference type="GO" id="GO:0005737">
    <property type="term" value="C:cytoplasm"/>
    <property type="evidence" value="ECO:0007669"/>
    <property type="project" value="TreeGrafter"/>
</dbReference>
<evidence type="ECO:0000256" key="2">
    <source>
        <dbReference type="ARBA" id="ARBA00023002"/>
    </source>
</evidence>
<dbReference type="Proteomes" id="UP000636505">
    <property type="component" value="Unassembled WGS sequence"/>
</dbReference>
<evidence type="ECO:0000256" key="3">
    <source>
        <dbReference type="ARBA" id="ARBA00023027"/>
    </source>
</evidence>
<organism evidence="9 10">
    <name type="scientific">Vasconcelosia minhoensis LEGE 07310</name>
    <dbReference type="NCBI Taxonomy" id="915328"/>
    <lineage>
        <taxon>Bacteria</taxon>
        <taxon>Bacillati</taxon>
        <taxon>Cyanobacteriota</taxon>
        <taxon>Cyanophyceae</taxon>
        <taxon>Nodosilineales</taxon>
        <taxon>Cymatolegaceae</taxon>
        <taxon>Vasconcelosia</taxon>
        <taxon>Vasconcelosia minhoensis</taxon>
    </lineage>
</organism>
<comment type="similarity">
    <text evidence="1 4 7">Belongs to the aldehyde dehydrogenase family.</text>
</comment>
<dbReference type="InterPro" id="IPR016163">
    <property type="entry name" value="Ald_DH_C"/>
</dbReference>
<name>A0A8J7DRW6_9CYAN</name>
<dbReference type="GO" id="GO:0004029">
    <property type="term" value="F:aldehyde dehydrogenase (NAD+) activity"/>
    <property type="evidence" value="ECO:0007669"/>
    <property type="project" value="TreeGrafter"/>
</dbReference>
<dbReference type="PROSITE" id="PS00687">
    <property type="entry name" value="ALDEHYDE_DEHYDR_GLU"/>
    <property type="match status" value="1"/>
</dbReference>
<protein>
    <recommendedName>
        <fullName evidence="4">Aldehyde dehydrogenase</fullName>
    </recommendedName>
</protein>
<dbReference type="GO" id="GO:0006081">
    <property type="term" value="P:aldehyde metabolic process"/>
    <property type="evidence" value="ECO:0007669"/>
    <property type="project" value="InterPro"/>
</dbReference>
<dbReference type="Gene3D" id="3.40.605.10">
    <property type="entry name" value="Aldehyde Dehydrogenase, Chain A, domain 1"/>
    <property type="match status" value="1"/>
</dbReference>
<proteinExistence type="inferred from homology"/>
<dbReference type="InterPro" id="IPR015590">
    <property type="entry name" value="Aldehyde_DH_dom"/>
</dbReference>
<dbReference type="SUPFAM" id="SSF53720">
    <property type="entry name" value="ALDH-like"/>
    <property type="match status" value="1"/>
</dbReference>
<feature type="domain" description="Aldehyde dehydrogenase" evidence="8">
    <location>
        <begin position="20"/>
        <end position="423"/>
    </location>
</feature>
<evidence type="ECO:0000256" key="4">
    <source>
        <dbReference type="PIRNR" id="PIRNR036492"/>
    </source>
</evidence>
<accession>A0A8J7DRW6</accession>
<gene>
    <name evidence="9" type="ORF">IQ241_19445</name>
</gene>
<evidence type="ECO:0000256" key="7">
    <source>
        <dbReference type="RuleBase" id="RU003345"/>
    </source>
</evidence>
<evidence type="ECO:0000256" key="5">
    <source>
        <dbReference type="PIRSR" id="PIRSR036492-1"/>
    </source>
</evidence>
<evidence type="ECO:0000256" key="6">
    <source>
        <dbReference type="PROSITE-ProRule" id="PRU10007"/>
    </source>
</evidence>
<keyword evidence="2 4" id="KW-0560">Oxidoreductase</keyword>
<dbReference type="EMBL" id="JADEXG010000056">
    <property type="protein sequence ID" value="MBE9079444.1"/>
    <property type="molecule type" value="Genomic_DNA"/>
</dbReference>
<sequence length="451" mass="49046">MGATLTAGQRQFFATGETRSRAFRQTQLSRLKAAILDYQAEILAALRADLRKPDFETYATELSVVGDIDYALKHLKGWMRPSRVSVPLTLQPAAGQVRSEPLGVVLIISPWNYPFQLSISPLVSAIAAGNCAILKPSEIAPQTSAALAHLIQSTFPNDFIAVAEGGVETSQALLSESFDHIFFTGGAQIGKRVMQAAAEHLTPVTLELGGKSPCMVTADADIQTAARRIIWGKGINAGQSCIAPDYLLVQQAVKAPLLQAMQQAIVDFFGEDRAQSPDYGRIISDRHFQRLCQLMEGDIVAGGQADAAERYIDLTLIDASPEAAVMQEEIFGPILPVLSYEQLTDAIAFVNTRPKPLALYCFTTNAAEQERVLNETTSGSLCFNETMSQYAVPDFPFGGVGASGMGRAHGKAGFDTFSYTRSVLKKPNWLDLPLRYPPYKNKLSLLKKLLK</sequence>